<dbReference type="Proteomes" id="UP000593591">
    <property type="component" value="Chromosome"/>
</dbReference>
<gene>
    <name evidence="2" type="ORF">DYE49_10355</name>
    <name evidence="1" type="ORF">HNP77_001654</name>
</gene>
<proteinExistence type="predicted"/>
<reference evidence="1 3" key="2">
    <citation type="submission" date="2020-08" db="EMBL/GenBank/DDBJ databases">
        <title>Genomic Encyclopedia of Type Strains, Phase IV (KMG-IV): sequencing the most valuable type-strain genomes for metagenomic binning, comparative biology and taxonomic classification.</title>
        <authorList>
            <person name="Goeker M."/>
        </authorList>
    </citation>
    <scope>NUCLEOTIDE SEQUENCE [LARGE SCALE GENOMIC DNA]</scope>
    <source>
        <strain evidence="1 3">DSM 103679</strain>
    </source>
</reference>
<evidence type="ECO:0000313" key="1">
    <source>
        <dbReference type="EMBL" id="MBB5219285.1"/>
    </source>
</evidence>
<protein>
    <submittedName>
        <fullName evidence="1">Uncharacterized protein</fullName>
    </submittedName>
</protein>
<dbReference type="EMBL" id="CP031517">
    <property type="protein sequence ID" value="QOS40830.1"/>
    <property type="molecule type" value="Genomic_DNA"/>
</dbReference>
<dbReference type="RefSeq" id="WP_184652698.1">
    <property type="nucleotide sequence ID" value="NZ_JACHFR010000002.1"/>
</dbReference>
<name>A0A840SEV5_9SPIR</name>
<reference evidence="2 4" key="1">
    <citation type="submission" date="2018-08" db="EMBL/GenBank/DDBJ databases">
        <title>The first complete genome of Treponema rectale (CHPAT), a commensal spirochete of the bovine rectum.</title>
        <authorList>
            <person name="Staton G.J."/>
            <person name="Clegg S.R."/>
            <person name="Carter S.D."/>
            <person name="Radford A.D."/>
            <person name="Darby A."/>
            <person name="Hall N."/>
            <person name="Birtles R.J."/>
            <person name="Evans N.J."/>
        </authorList>
    </citation>
    <scope>NUCLEOTIDE SEQUENCE [LARGE SCALE GENOMIC DNA]</scope>
    <source>
        <strain evidence="2 4">CHPA</strain>
    </source>
</reference>
<dbReference type="EMBL" id="JACHFR010000002">
    <property type="protein sequence ID" value="MBB5219285.1"/>
    <property type="molecule type" value="Genomic_DNA"/>
</dbReference>
<evidence type="ECO:0000313" key="3">
    <source>
        <dbReference type="Proteomes" id="UP000578697"/>
    </source>
</evidence>
<sequence>MIKRIFAFAAAVSVFFTGCDSLQSSLSEEMQAKLDEETGVPSYSEKAWYYNGVAGEDVSDIDGQTLLVTFGKKTAANSVTGKIVLTYSDETGTEVTKTFSSVSGYFTSDFTGYRLNMSPVTALLDGEEIPSGTAKVSVSLGGFVCAEGKQNGRALSAFEAKNINVKPLFSKESFSYSTAGFSTSSKFAVTCNAPVSVAEGVTAVGVDSSSNTYRFNVTADENTVYLSPDFASAPADGTEMTITLSGILADGCGDTYSKKISASFSENLIAVDGIKDDNWLSENAVYVSDASSDGSAFTWDANSGDFTGLYVLNDDNYLYVALEGSFATTWSDGLAVMISYDHSSDAAYSSGSSVFALADTVAYGRETLMHGKPDIYLYHKPQSDEFGAWVENASSADEISSAVKYSPDGDTASAEFIEYAIPLSSIASAGIEKGKTVHIIAASSLHWSAGVAAGDVVPDACAGFNDKHNSVTINFQNALEYTLN</sequence>
<keyword evidence="3" id="KW-1185">Reference proteome</keyword>
<dbReference type="KEGG" id="trc:DYE49_10355"/>
<accession>A0A840SEV5</accession>
<organism evidence="1 3">
    <name type="scientific">Treponema rectale</name>
    <dbReference type="NCBI Taxonomy" id="744512"/>
    <lineage>
        <taxon>Bacteria</taxon>
        <taxon>Pseudomonadati</taxon>
        <taxon>Spirochaetota</taxon>
        <taxon>Spirochaetia</taxon>
        <taxon>Spirochaetales</taxon>
        <taxon>Treponemataceae</taxon>
        <taxon>Treponema</taxon>
    </lineage>
</organism>
<evidence type="ECO:0000313" key="2">
    <source>
        <dbReference type="EMBL" id="QOS40830.1"/>
    </source>
</evidence>
<dbReference type="PROSITE" id="PS51257">
    <property type="entry name" value="PROKAR_LIPOPROTEIN"/>
    <property type="match status" value="1"/>
</dbReference>
<dbReference type="AlphaFoldDB" id="A0A840SEV5"/>
<evidence type="ECO:0000313" key="4">
    <source>
        <dbReference type="Proteomes" id="UP000593591"/>
    </source>
</evidence>
<dbReference type="Proteomes" id="UP000578697">
    <property type="component" value="Unassembled WGS sequence"/>
</dbReference>